<evidence type="ECO:0000256" key="5">
    <source>
        <dbReference type="ARBA" id="ARBA00022842"/>
    </source>
</evidence>
<reference evidence="11" key="1">
    <citation type="journal article" date="2019" name="Int. J. Syst. Evol. Microbiol.">
        <title>The Global Catalogue of Microorganisms (GCM) 10K type strain sequencing project: providing services to taxonomists for standard genome sequencing and annotation.</title>
        <authorList>
            <consortium name="The Broad Institute Genomics Platform"/>
            <consortium name="The Broad Institute Genome Sequencing Center for Infectious Disease"/>
            <person name="Wu L."/>
            <person name="Ma J."/>
        </authorList>
    </citation>
    <scope>NUCLEOTIDE SEQUENCE [LARGE SCALE GENOMIC DNA]</scope>
    <source>
        <strain evidence="11">KCTC 52473</strain>
    </source>
</reference>
<dbReference type="EC" id="2.7.8.7" evidence="8"/>
<keyword evidence="3 8" id="KW-0479">Metal-binding</keyword>
<dbReference type="GO" id="GO:0008897">
    <property type="term" value="F:holo-[acyl-carrier-protein] synthase activity"/>
    <property type="evidence" value="ECO:0007669"/>
    <property type="project" value="UniProtKB-EC"/>
</dbReference>
<evidence type="ECO:0000313" key="10">
    <source>
        <dbReference type="EMBL" id="MFC3121102.1"/>
    </source>
</evidence>
<feature type="domain" description="4'-phosphopantetheinyl transferase" evidence="9">
    <location>
        <begin position="4"/>
        <end position="111"/>
    </location>
</feature>
<comment type="function">
    <text evidence="8">Transfers the 4'-phosphopantetheine moiety from coenzyme A to a Ser of acyl-carrier-protein.</text>
</comment>
<name>A0ABV7FQG8_9ALTE</name>
<gene>
    <name evidence="8 10" type="primary">acpS</name>
    <name evidence="10" type="ORF">ACFOHL_05685</name>
</gene>
<dbReference type="EMBL" id="JBHRSW010000006">
    <property type="protein sequence ID" value="MFC3121102.1"/>
    <property type="molecule type" value="Genomic_DNA"/>
</dbReference>
<evidence type="ECO:0000256" key="4">
    <source>
        <dbReference type="ARBA" id="ARBA00022832"/>
    </source>
</evidence>
<dbReference type="NCBIfam" id="TIGR00556">
    <property type="entry name" value="pantethn_trn"/>
    <property type="match status" value="1"/>
</dbReference>
<keyword evidence="6 8" id="KW-0443">Lipid metabolism</keyword>
<keyword evidence="7 8" id="KW-0275">Fatty acid biosynthesis</keyword>
<evidence type="ECO:0000256" key="8">
    <source>
        <dbReference type="HAMAP-Rule" id="MF_00101"/>
    </source>
</evidence>
<comment type="similarity">
    <text evidence="8">Belongs to the P-Pant transferase superfamily. AcpS family.</text>
</comment>
<dbReference type="HAMAP" id="MF_00101">
    <property type="entry name" value="AcpS"/>
    <property type="match status" value="1"/>
</dbReference>
<keyword evidence="2 8" id="KW-0808">Transferase</keyword>
<dbReference type="SUPFAM" id="SSF56214">
    <property type="entry name" value="4'-phosphopantetheinyl transferase"/>
    <property type="match status" value="1"/>
</dbReference>
<dbReference type="InterPro" id="IPR037143">
    <property type="entry name" value="4-PPantetheinyl_Trfase_dom_sf"/>
</dbReference>
<dbReference type="InterPro" id="IPR004568">
    <property type="entry name" value="Ppantetheine-prot_Trfase_dom"/>
</dbReference>
<evidence type="ECO:0000256" key="1">
    <source>
        <dbReference type="ARBA" id="ARBA00022516"/>
    </source>
</evidence>
<comment type="subcellular location">
    <subcellularLocation>
        <location evidence="8">Cytoplasm</location>
    </subcellularLocation>
</comment>
<evidence type="ECO:0000256" key="2">
    <source>
        <dbReference type="ARBA" id="ARBA00022679"/>
    </source>
</evidence>
<evidence type="ECO:0000256" key="6">
    <source>
        <dbReference type="ARBA" id="ARBA00023098"/>
    </source>
</evidence>
<comment type="caution">
    <text evidence="10">The sequence shown here is derived from an EMBL/GenBank/DDBJ whole genome shotgun (WGS) entry which is preliminary data.</text>
</comment>
<evidence type="ECO:0000256" key="7">
    <source>
        <dbReference type="ARBA" id="ARBA00023160"/>
    </source>
</evidence>
<evidence type="ECO:0000259" key="9">
    <source>
        <dbReference type="Pfam" id="PF01648"/>
    </source>
</evidence>
<dbReference type="InterPro" id="IPR002582">
    <property type="entry name" value="ACPS"/>
</dbReference>
<keyword evidence="11" id="KW-1185">Reference proteome</keyword>
<keyword evidence="5 8" id="KW-0460">Magnesium</keyword>
<dbReference type="Gene3D" id="3.90.470.20">
    <property type="entry name" value="4'-phosphopantetheinyl transferase domain"/>
    <property type="match status" value="1"/>
</dbReference>
<comment type="cofactor">
    <cofactor evidence="8">
        <name>Mg(2+)</name>
        <dbReference type="ChEBI" id="CHEBI:18420"/>
    </cofactor>
</comment>
<comment type="catalytic activity">
    <reaction evidence="8">
        <text>apo-[ACP] + CoA = holo-[ACP] + adenosine 3',5'-bisphosphate + H(+)</text>
        <dbReference type="Rhea" id="RHEA:12068"/>
        <dbReference type="Rhea" id="RHEA-COMP:9685"/>
        <dbReference type="Rhea" id="RHEA-COMP:9690"/>
        <dbReference type="ChEBI" id="CHEBI:15378"/>
        <dbReference type="ChEBI" id="CHEBI:29999"/>
        <dbReference type="ChEBI" id="CHEBI:57287"/>
        <dbReference type="ChEBI" id="CHEBI:58343"/>
        <dbReference type="ChEBI" id="CHEBI:64479"/>
        <dbReference type="EC" id="2.7.8.7"/>
    </reaction>
</comment>
<accession>A0ABV7FQG8</accession>
<evidence type="ECO:0000313" key="11">
    <source>
        <dbReference type="Proteomes" id="UP001595478"/>
    </source>
</evidence>
<keyword evidence="4 8" id="KW-0276">Fatty acid metabolism</keyword>
<dbReference type="RefSeq" id="WP_376919232.1">
    <property type="nucleotide sequence ID" value="NZ_JBHRSW010000006.1"/>
</dbReference>
<proteinExistence type="inferred from homology"/>
<dbReference type="Proteomes" id="UP001595478">
    <property type="component" value="Unassembled WGS sequence"/>
</dbReference>
<keyword evidence="8" id="KW-0963">Cytoplasm</keyword>
<feature type="binding site" evidence="8">
    <location>
        <position position="56"/>
    </location>
    <ligand>
        <name>Mg(2+)</name>
        <dbReference type="ChEBI" id="CHEBI:18420"/>
    </ligand>
</feature>
<keyword evidence="1 8" id="KW-0444">Lipid biosynthesis</keyword>
<organism evidence="10 11">
    <name type="scientific">Agaribacter flavus</name>
    <dbReference type="NCBI Taxonomy" id="1902781"/>
    <lineage>
        <taxon>Bacteria</taxon>
        <taxon>Pseudomonadati</taxon>
        <taxon>Pseudomonadota</taxon>
        <taxon>Gammaproteobacteria</taxon>
        <taxon>Alteromonadales</taxon>
        <taxon>Alteromonadaceae</taxon>
        <taxon>Agaribacter</taxon>
    </lineage>
</organism>
<dbReference type="NCBIfam" id="TIGR00516">
    <property type="entry name" value="acpS"/>
    <property type="match status" value="1"/>
</dbReference>
<evidence type="ECO:0000256" key="3">
    <source>
        <dbReference type="ARBA" id="ARBA00022723"/>
    </source>
</evidence>
<sequence length="125" mass="13770">MILGIGTDIVEIARFENLNAPSEAFAKRILTEEELLEYQASNKPLHYLAKKFAVKEAVVKATGTGIGNGVSWQHMTIKHEDSGKPYVELSGALAEWAEENSLKHMHISISDELHYACAMAIAESN</sequence>
<dbReference type="Pfam" id="PF01648">
    <property type="entry name" value="ACPS"/>
    <property type="match status" value="1"/>
</dbReference>
<protein>
    <recommendedName>
        <fullName evidence="8">Holo-[acyl-carrier-protein] synthase</fullName>
        <shortName evidence="8">Holo-ACP synthase</shortName>
        <ecNumber evidence="8">2.7.8.7</ecNumber>
    </recommendedName>
    <alternativeName>
        <fullName evidence="8">4'-phosphopantetheinyl transferase AcpS</fullName>
    </alternativeName>
</protein>
<dbReference type="InterPro" id="IPR008278">
    <property type="entry name" value="4-PPantetheinyl_Trfase_dom"/>
</dbReference>
<feature type="binding site" evidence="8">
    <location>
        <position position="8"/>
    </location>
    <ligand>
        <name>Mg(2+)</name>
        <dbReference type="ChEBI" id="CHEBI:18420"/>
    </ligand>
</feature>